<dbReference type="InterPro" id="IPR029063">
    <property type="entry name" value="SAM-dependent_MTases_sf"/>
</dbReference>
<dbReference type="Pfam" id="PF00293">
    <property type="entry name" value="NUDIX"/>
    <property type="match status" value="1"/>
</dbReference>
<organism evidence="2 3">
    <name type="scientific">Anaeramoeba ignava</name>
    <name type="common">Anaerobic marine amoeba</name>
    <dbReference type="NCBI Taxonomy" id="1746090"/>
    <lineage>
        <taxon>Eukaryota</taxon>
        <taxon>Metamonada</taxon>
        <taxon>Anaeramoebidae</taxon>
        <taxon>Anaeramoeba</taxon>
    </lineage>
</organism>
<dbReference type="InterPro" id="IPR019410">
    <property type="entry name" value="Methyltransf_16"/>
</dbReference>
<dbReference type="InterPro" id="IPR015797">
    <property type="entry name" value="NUDIX_hydrolase-like_dom_sf"/>
</dbReference>
<comment type="caution">
    <text evidence="2">The sequence shown here is derived from an EMBL/GenBank/DDBJ whole genome shotgun (WGS) entry which is preliminary data.</text>
</comment>
<dbReference type="GO" id="GO:0004452">
    <property type="term" value="F:isopentenyl-diphosphate delta-isomerase activity"/>
    <property type="evidence" value="ECO:0007669"/>
    <property type="project" value="TreeGrafter"/>
</dbReference>
<dbReference type="InterPro" id="IPR000086">
    <property type="entry name" value="NUDIX_hydrolase_dom"/>
</dbReference>
<name>A0A9Q0LH24_ANAIG</name>
<dbReference type="Pfam" id="PF10294">
    <property type="entry name" value="Methyltransf_16"/>
    <property type="match status" value="1"/>
</dbReference>
<dbReference type="PANTHER" id="PTHR10885:SF20">
    <property type="entry name" value="NUDIX HYDROLASE DOMAIN-CONTAINING PROTEIN"/>
    <property type="match status" value="1"/>
</dbReference>
<dbReference type="OrthoDB" id="46564at2759"/>
<feature type="domain" description="Nudix hydrolase" evidence="1">
    <location>
        <begin position="227"/>
        <end position="371"/>
    </location>
</feature>
<protein>
    <submittedName>
        <fullName evidence="2">Protein n-terminal and lysine n-methyltransferase efm7</fullName>
    </submittedName>
</protein>
<dbReference type="AlphaFoldDB" id="A0A9Q0LH24"/>
<dbReference type="PROSITE" id="PS51462">
    <property type="entry name" value="NUDIX"/>
    <property type="match status" value="1"/>
</dbReference>
<dbReference type="Gene3D" id="3.40.50.150">
    <property type="entry name" value="Vaccinia Virus protein VP39"/>
    <property type="match status" value="2"/>
</dbReference>
<sequence length="389" mass="44969">MSDNLFAEMFEEPQNYYQETKPSTTEYKTKNNQIIKLNLIKKHSLWAHCLWNASIIIAKLFEEEVFSCQNKNVLELGAGAGLPSIVAALLNSRMVVTTDFPEDEIIQNIKKNFEMNISQKKPNNYTDCLRLDGSGIVIVAFSHHRPYLMEKDLKFFDLAKECGFIVEHFSDKNTGPMFPKDPGPVEIRSVVHVYTLKLPEMFDVLDEDTWIPNGQIVPRNIVHQKGFFHGSVHIWILNPKTKKVLIQKRAKRKIVLPDLYDISVAGHISSGDSELETIKKELEEEIGLILTDELSKNLKKIFQYKVKVELNEGKIIDNELANVYLLLMDINDLKSFVLQESEVSEIKLIDWKILFEKLKEKDPSFCPFQQDYLDKLNSEFMKVIENEKI</sequence>
<evidence type="ECO:0000313" key="2">
    <source>
        <dbReference type="EMBL" id="KAJ5073206.1"/>
    </source>
</evidence>
<dbReference type="EMBL" id="JAPDFW010000076">
    <property type="protein sequence ID" value="KAJ5073206.1"/>
    <property type="molecule type" value="Genomic_DNA"/>
</dbReference>
<evidence type="ECO:0000259" key="1">
    <source>
        <dbReference type="PROSITE" id="PS51462"/>
    </source>
</evidence>
<evidence type="ECO:0000313" key="3">
    <source>
        <dbReference type="Proteomes" id="UP001149090"/>
    </source>
</evidence>
<dbReference type="GO" id="GO:0009240">
    <property type="term" value="P:isopentenyl diphosphate biosynthetic process"/>
    <property type="evidence" value="ECO:0007669"/>
    <property type="project" value="TreeGrafter"/>
</dbReference>
<accession>A0A9Q0LH24</accession>
<dbReference type="GO" id="GO:0005737">
    <property type="term" value="C:cytoplasm"/>
    <property type="evidence" value="ECO:0007669"/>
    <property type="project" value="TreeGrafter"/>
</dbReference>
<reference evidence="2" key="1">
    <citation type="submission" date="2022-10" db="EMBL/GenBank/DDBJ databases">
        <title>Novel sulphate-reducing endosymbionts in the free-living metamonad Anaeramoeba.</title>
        <authorList>
            <person name="Jerlstrom-Hultqvist J."/>
            <person name="Cepicka I."/>
            <person name="Gallot-Lavallee L."/>
            <person name="Salas-Leiva D."/>
            <person name="Curtis B.A."/>
            <person name="Zahonova K."/>
            <person name="Pipaliya S."/>
            <person name="Dacks J."/>
            <person name="Roger A.J."/>
        </authorList>
    </citation>
    <scope>NUCLEOTIDE SEQUENCE</scope>
    <source>
        <strain evidence="2">BMAN</strain>
    </source>
</reference>
<dbReference type="SUPFAM" id="SSF55811">
    <property type="entry name" value="Nudix"/>
    <property type="match status" value="1"/>
</dbReference>
<dbReference type="Proteomes" id="UP001149090">
    <property type="component" value="Unassembled WGS sequence"/>
</dbReference>
<dbReference type="CDD" id="cd04692">
    <property type="entry name" value="NUDIX_Hydrolase"/>
    <property type="match status" value="1"/>
</dbReference>
<gene>
    <name evidence="2" type="ORF">M0811_08888</name>
</gene>
<dbReference type="Gene3D" id="3.90.79.10">
    <property type="entry name" value="Nucleoside Triphosphate Pyrophosphohydrolase"/>
    <property type="match status" value="1"/>
</dbReference>
<dbReference type="SUPFAM" id="SSF53335">
    <property type="entry name" value="S-adenosyl-L-methionine-dependent methyltransferases"/>
    <property type="match status" value="1"/>
</dbReference>
<proteinExistence type="predicted"/>
<dbReference type="PANTHER" id="PTHR10885">
    <property type="entry name" value="ISOPENTENYL-DIPHOSPHATE DELTA-ISOMERASE"/>
    <property type="match status" value="1"/>
</dbReference>
<keyword evidence="3" id="KW-1185">Reference proteome</keyword>